<organism evidence="1 2">
    <name type="scientific">Mucor plumbeus</name>
    <dbReference type="NCBI Taxonomy" id="97098"/>
    <lineage>
        <taxon>Eukaryota</taxon>
        <taxon>Fungi</taxon>
        <taxon>Fungi incertae sedis</taxon>
        <taxon>Mucoromycota</taxon>
        <taxon>Mucoromycotina</taxon>
        <taxon>Mucoromycetes</taxon>
        <taxon>Mucorales</taxon>
        <taxon>Mucorineae</taxon>
        <taxon>Mucoraceae</taxon>
        <taxon>Mucor</taxon>
    </lineage>
</organism>
<sequence>NCIVTNEGAQCKTKTCPEWLIPAADKSPTYTRAYTHKQGSATSAGQSVILFPMQTEIDRSLDEYIGLVMEACIALLLVMTRLTLRNCENGVCDKKVEKKCSRLHD</sequence>
<evidence type="ECO:0000313" key="2">
    <source>
        <dbReference type="Proteomes" id="UP000650833"/>
    </source>
</evidence>
<dbReference type="AlphaFoldDB" id="A0A8H7VHZ5"/>
<comment type="caution">
    <text evidence="1">The sequence shown here is derived from an EMBL/GenBank/DDBJ whole genome shotgun (WGS) entry which is preliminary data.</text>
</comment>
<keyword evidence="2" id="KW-1185">Reference proteome</keyword>
<proteinExistence type="predicted"/>
<dbReference type="EMBL" id="JAEPRC010000011">
    <property type="protein sequence ID" value="KAG2215214.1"/>
    <property type="molecule type" value="Genomic_DNA"/>
</dbReference>
<name>A0A8H7VHZ5_9FUNG</name>
<protein>
    <submittedName>
        <fullName evidence="1">Uncharacterized protein</fullName>
    </submittedName>
</protein>
<accession>A0A8H7VHZ5</accession>
<gene>
    <name evidence="1" type="ORF">INT46_006617</name>
</gene>
<dbReference type="OrthoDB" id="2276217at2759"/>
<reference evidence="1" key="1">
    <citation type="submission" date="2020-12" db="EMBL/GenBank/DDBJ databases">
        <title>Metabolic potential, ecology and presence of endohyphal bacteria is reflected in genomic diversity of Mucoromycotina.</title>
        <authorList>
            <person name="Muszewska A."/>
            <person name="Okrasinska A."/>
            <person name="Steczkiewicz K."/>
            <person name="Drgas O."/>
            <person name="Orlowska M."/>
            <person name="Perlinska-Lenart U."/>
            <person name="Aleksandrzak-Piekarczyk T."/>
            <person name="Szatraj K."/>
            <person name="Zielenkiewicz U."/>
            <person name="Pilsyk S."/>
            <person name="Malc E."/>
            <person name="Mieczkowski P."/>
            <person name="Kruszewska J.S."/>
            <person name="Biernat P."/>
            <person name="Pawlowska J."/>
        </authorList>
    </citation>
    <scope>NUCLEOTIDE SEQUENCE</scope>
    <source>
        <strain evidence="1">CBS 226.32</strain>
    </source>
</reference>
<feature type="non-terminal residue" evidence="1">
    <location>
        <position position="1"/>
    </location>
</feature>
<dbReference type="Proteomes" id="UP000650833">
    <property type="component" value="Unassembled WGS sequence"/>
</dbReference>
<evidence type="ECO:0000313" key="1">
    <source>
        <dbReference type="EMBL" id="KAG2215214.1"/>
    </source>
</evidence>